<dbReference type="Pfam" id="PF12000">
    <property type="entry name" value="Glyco_trans_4_3"/>
    <property type="match status" value="1"/>
</dbReference>
<dbReference type="EMBL" id="BSYI01000015">
    <property type="protein sequence ID" value="GMG82984.1"/>
    <property type="molecule type" value="Genomic_DNA"/>
</dbReference>
<dbReference type="Pfam" id="PF00534">
    <property type="entry name" value="Glycos_transf_1"/>
    <property type="match status" value="1"/>
</dbReference>
<evidence type="ECO:0000259" key="2">
    <source>
        <dbReference type="Pfam" id="PF12000"/>
    </source>
</evidence>
<accession>A0ABQ6LI71</accession>
<organism evidence="3 4">
    <name type="scientific">Paralimibaculum aggregatum</name>
    <dbReference type="NCBI Taxonomy" id="3036245"/>
    <lineage>
        <taxon>Bacteria</taxon>
        <taxon>Pseudomonadati</taxon>
        <taxon>Pseudomonadota</taxon>
        <taxon>Alphaproteobacteria</taxon>
        <taxon>Rhodobacterales</taxon>
        <taxon>Paracoccaceae</taxon>
        <taxon>Paralimibaculum</taxon>
    </lineage>
</organism>
<dbReference type="RefSeq" id="WP_285671781.1">
    <property type="nucleotide sequence ID" value="NZ_BSYI01000015.1"/>
</dbReference>
<sequence>MPAPKILFVHTNFPAQFGFLGQRLAAAGWETAFATARANTRSEVFRILPFEEGRGITRGIHPYLGSTERAVIKGQMAARAFYAARKGGYRPDIVMAHSGWGAGLFAKDVWPDAVFIPYLEWWYNYPPVDSGFLGDFRDDEDNRLRQRVRNTPLMTDIVTADAALAPTRFQAGQFPEKLRRDITVIHDGVDTETHAPAPERPAAIGALDISAMPEIVTYATRGMEPQRGFPEFMRALEILQARRPRLHAIIVGEDRVAYGRRLPEGDSWKKRMLAECRLDPARTHFTGHLPRPDYLAVLQASDAHVYLTVPFVLSWSMLEAMSAGCALVAADVAPVREFVGDGETGRLVPFHEPAGIAAGVEEMLDDRALARRLGVAARAHIREAYDLERVFAEKKAWLEGLIGA</sequence>
<dbReference type="PANTHER" id="PTHR12526">
    <property type="entry name" value="GLYCOSYLTRANSFERASE"/>
    <property type="match status" value="1"/>
</dbReference>
<dbReference type="Proteomes" id="UP001239909">
    <property type="component" value="Unassembled WGS sequence"/>
</dbReference>
<keyword evidence="4" id="KW-1185">Reference proteome</keyword>
<dbReference type="SUPFAM" id="SSF53756">
    <property type="entry name" value="UDP-Glycosyltransferase/glycogen phosphorylase"/>
    <property type="match status" value="1"/>
</dbReference>
<reference evidence="3 4" key="1">
    <citation type="submission" date="2023-04" db="EMBL/GenBank/DDBJ databases">
        <title>Marinoamorphus aggregata gen. nov., sp. Nov., isolate from tissue of brittle star Ophioplocus japonicus.</title>
        <authorList>
            <person name="Kawano K."/>
            <person name="Sawayama S."/>
            <person name="Nakagawa S."/>
        </authorList>
    </citation>
    <scope>NUCLEOTIDE SEQUENCE [LARGE SCALE GENOMIC DNA]</scope>
    <source>
        <strain evidence="3 4">NKW23</strain>
    </source>
</reference>
<dbReference type="InterPro" id="IPR022623">
    <property type="entry name" value="Glyco_trans_4"/>
</dbReference>
<evidence type="ECO:0000313" key="4">
    <source>
        <dbReference type="Proteomes" id="UP001239909"/>
    </source>
</evidence>
<proteinExistence type="predicted"/>
<evidence type="ECO:0000259" key="1">
    <source>
        <dbReference type="Pfam" id="PF00534"/>
    </source>
</evidence>
<comment type="caution">
    <text evidence="3">The sequence shown here is derived from an EMBL/GenBank/DDBJ whole genome shotgun (WGS) entry which is preliminary data.</text>
</comment>
<protein>
    <submittedName>
        <fullName evidence="3">Glycosyltransferase family 4 protein</fullName>
    </submittedName>
</protein>
<feature type="domain" description="Glycosyl transferase family 1" evidence="1">
    <location>
        <begin position="213"/>
        <end position="379"/>
    </location>
</feature>
<dbReference type="Gene3D" id="3.40.50.2000">
    <property type="entry name" value="Glycogen Phosphorylase B"/>
    <property type="match status" value="2"/>
</dbReference>
<dbReference type="InterPro" id="IPR001296">
    <property type="entry name" value="Glyco_trans_1"/>
</dbReference>
<evidence type="ECO:0000313" key="3">
    <source>
        <dbReference type="EMBL" id="GMG82984.1"/>
    </source>
</evidence>
<name>A0ABQ6LI71_9RHOB</name>
<gene>
    <name evidence="3" type="ORF">LNKW23_21970</name>
</gene>
<feature type="domain" description="Glycosyl transferase family 4" evidence="2">
    <location>
        <begin position="28"/>
        <end position="192"/>
    </location>
</feature>